<keyword evidence="3" id="KW-1185">Reference proteome</keyword>
<gene>
    <name evidence="2" type="ORF">O6P43_007458</name>
</gene>
<dbReference type="PANTHER" id="PTHR32278:SF15">
    <property type="entry name" value="F-BOX PROTEIN PP2-B13-RELATED"/>
    <property type="match status" value="1"/>
</dbReference>
<dbReference type="InterPro" id="IPR025886">
    <property type="entry name" value="PP2-like"/>
</dbReference>
<evidence type="ECO:0000313" key="3">
    <source>
        <dbReference type="Proteomes" id="UP001163823"/>
    </source>
</evidence>
<dbReference type="CDD" id="cd22162">
    <property type="entry name" value="F-box_AtSKIP3-like"/>
    <property type="match status" value="1"/>
</dbReference>
<organism evidence="2 3">
    <name type="scientific">Quillaja saponaria</name>
    <name type="common">Soap bark tree</name>
    <dbReference type="NCBI Taxonomy" id="32244"/>
    <lineage>
        <taxon>Eukaryota</taxon>
        <taxon>Viridiplantae</taxon>
        <taxon>Streptophyta</taxon>
        <taxon>Embryophyta</taxon>
        <taxon>Tracheophyta</taxon>
        <taxon>Spermatophyta</taxon>
        <taxon>Magnoliopsida</taxon>
        <taxon>eudicotyledons</taxon>
        <taxon>Gunneridae</taxon>
        <taxon>Pentapetalae</taxon>
        <taxon>rosids</taxon>
        <taxon>fabids</taxon>
        <taxon>Fabales</taxon>
        <taxon>Quillajaceae</taxon>
        <taxon>Quillaja</taxon>
    </lineage>
</organism>
<dbReference type="KEGG" id="qsa:O6P43_007458"/>
<dbReference type="InterPro" id="IPR001810">
    <property type="entry name" value="F-box_dom"/>
</dbReference>
<dbReference type="Pfam" id="PF00646">
    <property type="entry name" value="F-box"/>
    <property type="match status" value="1"/>
</dbReference>
<accession>A0AAD7VJB5</accession>
<dbReference type="SUPFAM" id="SSF81383">
    <property type="entry name" value="F-box domain"/>
    <property type="match status" value="1"/>
</dbReference>
<evidence type="ECO:0000313" key="2">
    <source>
        <dbReference type="EMBL" id="KAJ7977902.1"/>
    </source>
</evidence>
<dbReference type="Proteomes" id="UP001163823">
    <property type="component" value="Chromosome 3"/>
</dbReference>
<dbReference type="EMBL" id="JARAOO010000003">
    <property type="protein sequence ID" value="KAJ7977902.1"/>
    <property type="molecule type" value="Genomic_DNA"/>
</dbReference>
<feature type="domain" description="F-box" evidence="1">
    <location>
        <begin position="12"/>
        <end position="58"/>
    </location>
</feature>
<proteinExistence type="predicted"/>
<dbReference type="PROSITE" id="PS50181">
    <property type="entry name" value="FBOX"/>
    <property type="match status" value="1"/>
</dbReference>
<dbReference type="PANTHER" id="PTHR32278">
    <property type="entry name" value="F-BOX DOMAIN-CONTAINING PROTEIN"/>
    <property type="match status" value="1"/>
</dbReference>
<evidence type="ECO:0000259" key="1">
    <source>
        <dbReference type="PROSITE" id="PS50181"/>
    </source>
</evidence>
<dbReference type="Pfam" id="PF14299">
    <property type="entry name" value="PP2"/>
    <property type="match status" value="1"/>
</dbReference>
<protein>
    <submittedName>
        <fullName evidence="2">F-box protein PP2-B15-like</fullName>
    </submittedName>
</protein>
<sequence length="288" mass="32624">MKPITVGGSSSSSNIDMLPEDCVSTILSNTSPPEACKSSLISSMFRSAAESDIVWEKFLPSDYENIVSRAVTPVKFSSKKELFYCFCSSVLIDGRSKSFKLDKFSGKKSYILSARELSITWSNEPMYWSWRSIPESRFPEVAELRTISWLEIKGKIKTKMLAPNTKYGAYLIMKVSVRAYGLDWMPSEISVEVGDNVQNGTAYLCLKDLKQKEIETLFYSNRIEMLRERVVQGDGHVPCKREDGWMEIELGEFFSGENDDEVKMSLMEVKGYQLKGGLIIEGIEVRPK</sequence>
<dbReference type="InterPro" id="IPR036047">
    <property type="entry name" value="F-box-like_dom_sf"/>
</dbReference>
<dbReference type="AlphaFoldDB" id="A0AAD7VJB5"/>
<dbReference type="SMART" id="SM00256">
    <property type="entry name" value="FBOX"/>
    <property type="match status" value="1"/>
</dbReference>
<name>A0AAD7VJB5_QUISA</name>
<reference evidence="2" key="1">
    <citation type="journal article" date="2023" name="Science">
        <title>Elucidation of the pathway for biosynthesis of saponin adjuvants from the soapbark tree.</title>
        <authorList>
            <person name="Reed J."/>
            <person name="Orme A."/>
            <person name="El-Demerdash A."/>
            <person name="Owen C."/>
            <person name="Martin L.B.B."/>
            <person name="Misra R.C."/>
            <person name="Kikuchi S."/>
            <person name="Rejzek M."/>
            <person name="Martin A.C."/>
            <person name="Harkess A."/>
            <person name="Leebens-Mack J."/>
            <person name="Louveau T."/>
            <person name="Stephenson M.J."/>
            <person name="Osbourn A."/>
        </authorList>
    </citation>
    <scope>NUCLEOTIDE SEQUENCE</scope>
    <source>
        <strain evidence="2">S10</strain>
    </source>
</reference>
<comment type="caution">
    <text evidence="2">The sequence shown here is derived from an EMBL/GenBank/DDBJ whole genome shotgun (WGS) entry which is preliminary data.</text>
</comment>